<sequence length="79" mass="9179">MCANHGNQQVSDEELLAAFDEIEGPFVTASELEDILPITRTAIHKRLCTLEEEGEVFRKKPTQRMVGWWREEDQEFSEI</sequence>
<organism evidence="1 2">
    <name type="scientific">Haloarcula salinisoli</name>
    <dbReference type="NCBI Taxonomy" id="2487746"/>
    <lineage>
        <taxon>Archaea</taxon>
        <taxon>Methanobacteriati</taxon>
        <taxon>Methanobacteriota</taxon>
        <taxon>Stenosarchaea group</taxon>
        <taxon>Halobacteria</taxon>
        <taxon>Halobacteriales</taxon>
        <taxon>Haloarculaceae</taxon>
        <taxon>Haloarcula</taxon>
    </lineage>
</organism>
<dbReference type="RefSeq" id="WP_220589899.1">
    <property type="nucleotide sequence ID" value="NZ_RKLQ01000005.1"/>
</dbReference>
<dbReference type="Proteomes" id="UP000783863">
    <property type="component" value="Unassembled WGS sequence"/>
</dbReference>
<dbReference type="AlphaFoldDB" id="A0A8J7YPU6"/>
<evidence type="ECO:0000313" key="2">
    <source>
        <dbReference type="Proteomes" id="UP000783863"/>
    </source>
</evidence>
<protein>
    <submittedName>
        <fullName evidence="1">HTH domain-containing protein</fullName>
    </submittedName>
</protein>
<accession>A0A8J7YPU6</accession>
<comment type="caution">
    <text evidence="1">The sequence shown here is derived from an EMBL/GenBank/DDBJ whole genome shotgun (WGS) entry which is preliminary data.</text>
</comment>
<dbReference type="EMBL" id="RKLQ01000005">
    <property type="protein sequence ID" value="MBX0305706.1"/>
    <property type="molecule type" value="Genomic_DNA"/>
</dbReference>
<reference evidence="1" key="1">
    <citation type="submission" date="2021-06" db="EMBL/GenBank/DDBJ databases">
        <title>Halomicroarcula sp. F24A a new haloarchaeum isolated from saline soil.</title>
        <authorList>
            <person name="Duran-Viseras A."/>
            <person name="Sanchez-Porro C."/>
            <person name="Ventosa A."/>
        </authorList>
    </citation>
    <scope>NUCLEOTIDE SEQUENCE</scope>
    <source>
        <strain evidence="1">F24A</strain>
    </source>
</reference>
<dbReference type="InterPro" id="IPR036390">
    <property type="entry name" value="WH_DNA-bd_sf"/>
</dbReference>
<proteinExistence type="predicted"/>
<dbReference type="SUPFAM" id="SSF46785">
    <property type="entry name" value="Winged helix' DNA-binding domain"/>
    <property type="match status" value="1"/>
</dbReference>
<gene>
    <name evidence="1" type="ORF">EGD98_18850</name>
</gene>
<keyword evidence="2" id="KW-1185">Reference proteome</keyword>
<evidence type="ECO:0000313" key="1">
    <source>
        <dbReference type="EMBL" id="MBX0305706.1"/>
    </source>
</evidence>
<name>A0A8J7YPU6_9EURY</name>